<dbReference type="EMBL" id="GISG01130587">
    <property type="protein sequence ID" value="MBA4642961.1"/>
    <property type="molecule type" value="Transcribed_RNA"/>
</dbReference>
<accession>A0A7C9DHA7</accession>
<proteinExistence type="predicted"/>
<reference evidence="2" key="1">
    <citation type="journal article" date="2013" name="J. Plant Res.">
        <title>Effect of fungi and light on seed germination of three Opuntia species from semiarid lands of central Mexico.</title>
        <authorList>
            <person name="Delgado-Sanchez P."/>
            <person name="Jimenez-Bremont J.F."/>
            <person name="Guerrero-Gonzalez Mde L."/>
            <person name="Flores J."/>
        </authorList>
    </citation>
    <scope>NUCLEOTIDE SEQUENCE</scope>
    <source>
        <tissue evidence="2">Cladode</tissue>
    </source>
</reference>
<protein>
    <submittedName>
        <fullName evidence="2">Uncharacterized protein</fullName>
    </submittedName>
</protein>
<organism evidence="2">
    <name type="scientific">Opuntia streptacantha</name>
    <name type="common">Prickly pear cactus</name>
    <name type="synonym">Opuntia cardona</name>
    <dbReference type="NCBI Taxonomy" id="393608"/>
    <lineage>
        <taxon>Eukaryota</taxon>
        <taxon>Viridiplantae</taxon>
        <taxon>Streptophyta</taxon>
        <taxon>Embryophyta</taxon>
        <taxon>Tracheophyta</taxon>
        <taxon>Spermatophyta</taxon>
        <taxon>Magnoliopsida</taxon>
        <taxon>eudicotyledons</taxon>
        <taxon>Gunneridae</taxon>
        <taxon>Pentapetalae</taxon>
        <taxon>Caryophyllales</taxon>
        <taxon>Cactineae</taxon>
        <taxon>Cactaceae</taxon>
        <taxon>Opuntioideae</taxon>
        <taxon>Opuntia</taxon>
    </lineage>
</organism>
<evidence type="ECO:0000313" key="2">
    <source>
        <dbReference type="EMBL" id="MBA4642961.1"/>
    </source>
</evidence>
<reference evidence="2" key="2">
    <citation type="submission" date="2020-07" db="EMBL/GenBank/DDBJ databases">
        <authorList>
            <person name="Vera ALvarez R."/>
            <person name="Arias-Moreno D.M."/>
            <person name="Jimenez-Jacinto V."/>
            <person name="Jimenez-Bremont J.F."/>
            <person name="Swaminathan K."/>
            <person name="Moose S.P."/>
            <person name="Guerrero-Gonzalez M.L."/>
            <person name="Marino-Ramirez L."/>
            <person name="Landsman D."/>
            <person name="Rodriguez-Kessler M."/>
            <person name="Delgado-Sanchez P."/>
        </authorList>
    </citation>
    <scope>NUCLEOTIDE SEQUENCE</scope>
    <source>
        <tissue evidence="2">Cladode</tissue>
    </source>
</reference>
<sequence>MKIADFFWAPRLPMRQKGKEKEKEKEKFQLPEGSGPFSIFSPPTNRTTATATIESLVGGGRSRNGSDSPSADAAVAPRGGVVVNLHLLLLRRITTRAKTASYQWTFEKMASPLGG</sequence>
<evidence type="ECO:0000256" key="1">
    <source>
        <dbReference type="SAM" id="MobiDB-lite"/>
    </source>
</evidence>
<feature type="compositionally biased region" description="Basic and acidic residues" evidence="1">
    <location>
        <begin position="17"/>
        <end position="29"/>
    </location>
</feature>
<name>A0A7C9DHA7_OPUST</name>
<feature type="region of interest" description="Disordered" evidence="1">
    <location>
        <begin position="14"/>
        <end position="45"/>
    </location>
</feature>
<dbReference type="AlphaFoldDB" id="A0A7C9DHA7"/>